<protein>
    <submittedName>
        <fullName evidence="3">Peroxisomal membrane protein PMP22</fullName>
    </submittedName>
</protein>
<dbReference type="PANTHER" id="PTHR10686">
    <property type="entry name" value="FOLATE TRANSPORTER"/>
    <property type="match status" value="1"/>
</dbReference>
<dbReference type="eggNOG" id="KOG3810">
    <property type="taxonomic scope" value="Eukaryota"/>
</dbReference>
<dbReference type="WBParaSite" id="EN70_7992">
    <property type="protein sequence ID" value="EN70_7992"/>
    <property type="gene ID" value="EN70_7992"/>
</dbReference>
<dbReference type="Pfam" id="PF01770">
    <property type="entry name" value="Folate_carrier"/>
    <property type="match status" value="2"/>
</dbReference>
<keyword evidence="2" id="KW-1185">Reference proteome</keyword>
<dbReference type="GO" id="GO:0090482">
    <property type="term" value="F:vitamin transmembrane transporter activity"/>
    <property type="evidence" value="ECO:0007669"/>
    <property type="project" value="InterPro"/>
</dbReference>
<reference evidence="3" key="2">
    <citation type="submission" date="2016-11" db="UniProtKB">
        <authorList>
            <consortium name="WormBaseParasite"/>
        </authorList>
    </citation>
    <scope>IDENTIFICATION</scope>
</reference>
<evidence type="ECO:0000256" key="1">
    <source>
        <dbReference type="ARBA" id="ARBA00005773"/>
    </source>
</evidence>
<sequence>MQLMEIIFGLSTASDIAYVSYMYAVINQKHFKRITSYVRAAALFGKFLAYGSGQLLISTHLVSYLQLCEHRVSLNAIPPTVEPGMKRYFQDAWKHLIVFKSKKAVFKWCIWWVLGCCGTYQVQNYVQNLWALLQQDDEVYNGITECAATLIGM</sequence>
<organism evidence="2 3">
    <name type="scientific">Loa loa</name>
    <name type="common">Eye worm</name>
    <name type="synonym">Filaria loa</name>
    <dbReference type="NCBI Taxonomy" id="7209"/>
    <lineage>
        <taxon>Eukaryota</taxon>
        <taxon>Metazoa</taxon>
        <taxon>Ecdysozoa</taxon>
        <taxon>Nematoda</taxon>
        <taxon>Chromadorea</taxon>
        <taxon>Rhabditida</taxon>
        <taxon>Spirurina</taxon>
        <taxon>Spiruromorpha</taxon>
        <taxon>Filarioidea</taxon>
        <taxon>Onchocercidae</taxon>
        <taxon>Loa</taxon>
    </lineage>
</organism>
<evidence type="ECO:0000313" key="3">
    <source>
        <dbReference type="WBParaSite" id="EN70_7992"/>
    </source>
</evidence>
<comment type="similarity">
    <text evidence="1">Belongs to the reduced folate carrier (RFC) transporter (TC 2.A.48) family.</text>
</comment>
<dbReference type="PANTHER" id="PTHR10686:SF20">
    <property type="entry name" value="FOLATE TRANSPORTER 1"/>
    <property type="match status" value="1"/>
</dbReference>
<dbReference type="GO" id="GO:0005886">
    <property type="term" value="C:plasma membrane"/>
    <property type="evidence" value="ECO:0007669"/>
    <property type="project" value="TreeGrafter"/>
</dbReference>
<accession>A0A1I7VZJ6</accession>
<name>A0A1I7VZJ6_LOALO</name>
<evidence type="ECO:0000313" key="2">
    <source>
        <dbReference type="Proteomes" id="UP000095285"/>
    </source>
</evidence>
<dbReference type="Proteomes" id="UP000095285">
    <property type="component" value="Unassembled WGS sequence"/>
</dbReference>
<dbReference type="AlphaFoldDB" id="A0A1I7VZJ6"/>
<proteinExistence type="inferred from homology"/>
<reference evidence="2" key="1">
    <citation type="submission" date="2012-04" db="EMBL/GenBank/DDBJ databases">
        <title>The Genome Sequence of Loa loa.</title>
        <authorList>
            <consortium name="The Broad Institute Genome Sequencing Platform"/>
            <consortium name="Broad Institute Genome Sequencing Center for Infectious Disease"/>
            <person name="Nutman T.B."/>
            <person name="Fink D.L."/>
            <person name="Russ C."/>
            <person name="Young S."/>
            <person name="Zeng Q."/>
            <person name="Gargeya S."/>
            <person name="Alvarado L."/>
            <person name="Berlin A."/>
            <person name="Chapman S.B."/>
            <person name="Chen Z."/>
            <person name="Freedman E."/>
            <person name="Gellesch M."/>
            <person name="Goldberg J."/>
            <person name="Griggs A."/>
            <person name="Gujja S."/>
            <person name="Heilman E.R."/>
            <person name="Heiman D."/>
            <person name="Howarth C."/>
            <person name="Mehta T."/>
            <person name="Neiman D."/>
            <person name="Pearson M."/>
            <person name="Roberts A."/>
            <person name="Saif S."/>
            <person name="Shea T."/>
            <person name="Shenoy N."/>
            <person name="Sisk P."/>
            <person name="Stolte C."/>
            <person name="Sykes S."/>
            <person name="White J."/>
            <person name="Yandava C."/>
            <person name="Haas B."/>
            <person name="Henn M.R."/>
            <person name="Nusbaum C."/>
            <person name="Birren B."/>
        </authorList>
    </citation>
    <scope>NUCLEOTIDE SEQUENCE [LARGE SCALE GENOMIC DNA]</scope>
</reference>
<dbReference type="InterPro" id="IPR002666">
    <property type="entry name" value="Folate_carrier"/>
</dbReference>